<dbReference type="AlphaFoldDB" id="A0A5S5CX32"/>
<dbReference type="GO" id="GO:0006313">
    <property type="term" value="P:DNA transposition"/>
    <property type="evidence" value="ECO:0007669"/>
    <property type="project" value="InterPro"/>
</dbReference>
<dbReference type="RefSeq" id="WP_246155173.1">
    <property type="nucleotide sequence ID" value="NZ_VNHX01000031.1"/>
</dbReference>
<dbReference type="GO" id="GO:0043565">
    <property type="term" value="F:sequence-specific DNA binding"/>
    <property type="evidence" value="ECO:0007669"/>
    <property type="project" value="TreeGrafter"/>
</dbReference>
<organism evidence="2 3">
    <name type="scientific">Sphingobacterium allocomposti</name>
    <dbReference type="NCBI Taxonomy" id="415956"/>
    <lineage>
        <taxon>Bacteria</taxon>
        <taxon>Pseudomonadati</taxon>
        <taxon>Bacteroidota</taxon>
        <taxon>Sphingobacteriia</taxon>
        <taxon>Sphingobacteriales</taxon>
        <taxon>Sphingobacteriaceae</taxon>
        <taxon>Sphingobacterium</taxon>
    </lineage>
</organism>
<dbReference type="Proteomes" id="UP000325105">
    <property type="component" value="Unassembled WGS sequence"/>
</dbReference>
<dbReference type="SMART" id="SM01321">
    <property type="entry name" value="Y1_Tnp"/>
    <property type="match status" value="1"/>
</dbReference>
<dbReference type="PANTHER" id="PTHR36966:SF1">
    <property type="entry name" value="REP-ASSOCIATED TYROSINE TRANSPOSASE"/>
    <property type="match status" value="1"/>
</dbReference>
<evidence type="ECO:0000259" key="1">
    <source>
        <dbReference type="SMART" id="SM01321"/>
    </source>
</evidence>
<dbReference type="SUPFAM" id="SSF143422">
    <property type="entry name" value="Transposase IS200-like"/>
    <property type="match status" value="1"/>
</dbReference>
<gene>
    <name evidence="2" type="ORF">BC792_13111</name>
</gene>
<dbReference type="Pfam" id="PF01797">
    <property type="entry name" value="Y1_Tnp"/>
    <property type="match status" value="1"/>
</dbReference>
<evidence type="ECO:0000313" key="2">
    <source>
        <dbReference type="EMBL" id="TYP88273.1"/>
    </source>
</evidence>
<evidence type="ECO:0000313" key="3">
    <source>
        <dbReference type="Proteomes" id="UP000325105"/>
    </source>
</evidence>
<dbReference type="PANTHER" id="PTHR36966">
    <property type="entry name" value="REP-ASSOCIATED TYROSINE TRANSPOSASE"/>
    <property type="match status" value="1"/>
</dbReference>
<dbReference type="NCBIfam" id="NF047646">
    <property type="entry name" value="REP_Tyr_transpos"/>
    <property type="match status" value="1"/>
</dbReference>
<dbReference type="InterPro" id="IPR052715">
    <property type="entry name" value="RAYT_transposase"/>
</dbReference>
<dbReference type="Gene3D" id="3.30.70.1290">
    <property type="entry name" value="Transposase IS200-like"/>
    <property type="match status" value="1"/>
</dbReference>
<name>A0A5S5CX32_9SPHI</name>
<protein>
    <submittedName>
        <fullName evidence="2">REP element-mobilizing transposase RayT</fullName>
    </submittedName>
</protein>
<accession>A0A5S5CX32</accession>
<dbReference type="EMBL" id="VNHX01000031">
    <property type="protein sequence ID" value="TYP88273.1"/>
    <property type="molecule type" value="Genomic_DNA"/>
</dbReference>
<dbReference type="InterPro" id="IPR002686">
    <property type="entry name" value="Transposase_17"/>
</dbReference>
<proteinExistence type="predicted"/>
<dbReference type="InterPro" id="IPR036515">
    <property type="entry name" value="Transposase_17_sf"/>
</dbReference>
<keyword evidence="3" id="KW-1185">Reference proteome</keyword>
<comment type="caution">
    <text evidence="2">The sequence shown here is derived from an EMBL/GenBank/DDBJ whole genome shotgun (WGS) entry which is preliminary data.</text>
</comment>
<feature type="domain" description="Transposase IS200-like" evidence="1">
    <location>
        <begin position="11"/>
        <end position="151"/>
    </location>
</feature>
<sequence>MMSDRGYSIRDQYAIHFITFAVVQWIDVFTRKEYTDIVVDSLRFCQLNKGLRIHAWCIMSNHVHLILSTQEPYRLSDTLRDFKRYTSVAIIKAISENPRESRKRWMLWIFKKAGEDNNRNREFQFWQQGNHPIQCDSNAIIDSRIKYLHENPVRAGIVRKAEEYIYSSALDYYTGESGLIKIDFI</sequence>
<reference evidence="2 3" key="1">
    <citation type="submission" date="2019-07" db="EMBL/GenBank/DDBJ databases">
        <title>Genomic Encyclopedia of Archaeal and Bacterial Type Strains, Phase II (KMG-II): from individual species to whole genera.</title>
        <authorList>
            <person name="Goeker M."/>
        </authorList>
    </citation>
    <scope>NUCLEOTIDE SEQUENCE [LARGE SCALE GENOMIC DNA]</scope>
    <source>
        <strain evidence="2 3">DSM 18850</strain>
    </source>
</reference>
<dbReference type="GO" id="GO:0004803">
    <property type="term" value="F:transposase activity"/>
    <property type="evidence" value="ECO:0007669"/>
    <property type="project" value="InterPro"/>
</dbReference>